<keyword evidence="5" id="KW-1185">Reference proteome</keyword>
<feature type="transmembrane region" description="Helical" evidence="1">
    <location>
        <begin position="102"/>
        <end position="122"/>
    </location>
</feature>
<reference evidence="2" key="1">
    <citation type="submission" date="2022-12" db="EMBL/GenBank/DDBJ databases">
        <title>Gycomyces niveus sp.nov., a novel actinomycete isolated from soil in Shouguang.</title>
        <authorList>
            <person name="Yang X."/>
        </authorList>
    </citation>
    <scope>NUCLEOTIDE SEQUENCE</scope>
    <source>
        <strain evidence="2">DSM 44724</strain>
    </source>
</reference>
<evidence type="ECO:0000256" key="1">
    <source>
        <dbReference type="SAM" id="Phobius"/>
    </source>
</evidence>
<dbReference type="AlphaFoldDB" id="A0A9X3SY01"/>
<dbReference type="Proteomes" id="UP001183604">
    <property type="component" value="Unassembled WGS sequence"/>
</dbReference>
<dbReference type="EMBL" id="JAVDYD010000001">
    <property type="protein sequence ID" value="MDR7338673.1"/>
    <property type="molecule type" value="Genomic_DNA"/>
</dbReference>
<name>A0A9X3SY01_9ACTN</name>
<feature type="transmembrane region" description="Helical" evidence="1">
    <location>
        <begin position="61"/>
        <end position="81"/>
    </location>
</feature>
<feature type="transmembrane region" description="Helical" evidence="1">
    <location>
        <begin position="34"/>
        <end position="55"/>
    </location>
</feature>
<reference evidence="3 5" key="2">
    <citation type="submission" date="2023-07" db="EMBL/GenBank/DDBJ databases">
        <title>Sequencing the genomes of 1000 actinobacteria strains.</title>
        <authorList>
            <person name="Klenk H.-P."/>
        </authorList>
    </citation>
    <scope>NUCLEOTIDE SEQUENCE [LARGE SCALE GENOMIC DNA]</scope>
    <source>
        <strain evidence="3 5">DSM 44724</strain>
    </source>
</reference>
<accession>A0A9X3SY01</accession>
<feature type="transmembrane region" description="Helical" evidence="1">
    <location>
        <begin position="6"/>
        <end position="22"/>
    </location>
</feature>
<protein>
    <submittedName>
        <fullName evidence="2">Uncharacterized protein</fullName>
    </submittedName>
</protein>
<evidence type="ECO:0000313" key="2">
    <source>
        <dbReference type="EMBL" id="MDA1387497.1"/>
    </source>
</evidence>
<sequence>MESMTAYSLAALVVAFVVVRQLRARPVRPVGSLIAPALFAVLGAAGIAFGVASVVKFHPLTATPIVLLGVSLAAVAVLGAARARTVSVWRAPEGGVLRQGTVITSGLWFFSFAVHLGFGLWIDQADGVGILGAASLYAYVAIGLTTQNLLLRRRAYAL</sequence>
<feature type="transmembrane region" description="Helical" evidence="1">
    <location>
        <begin position="128"/>
        <end position="151"/>
    </location>
</feature>
<keyword evidence="1" id="KW-1133">Transmembrane helix</keyword>
<proteinExistence type="predicted"/>
<dbReference type="Proteomes" id="UP001145799">
    <property type="component" value="Unassembled WGS sequence"/>
</dbReference>
<keyword evidence="1" id="KW-0812">Transmembrane</keyword>
<evidence type="ECO:0000313" key="4">
    <source>
        <dbReference type="Proteomes" id="UP001145799"/>
    </source>
</evidence>
<organism evidence="2 4">
    <name type="scientific">Glycomyces lechevalierae</name>
    <dbReference type="NCBI Taxonomy" id="256034"/>
    <lineage>
        <taxon>Bacteria</taxon>
        <taxon>Bacillati</taxon>
        <taxon>Actinomycetota</taxon>
        <taxon>Actinomycetes</taxon>
        <taxon>Glycomycetales</taxon>
        <taxon>Glycomycetaceae</taxon>
        <taxon>Glycomyces</taxon>
    </lineage>
</organism>
<keyword evidence="1" id="KW-0472">Membrane</keyword>
<evidence type="ECO:0000313" key="5">
    <source>
        <dbReference type="Proteomes" id="UP001183604"/>
    </source>
</evidence>
<gene>
    <name evidence="3" type="ORF">J2S69_002392</name>
    <name evidence="2" type="ORF">O2L01_21060</name>
</gene>
<evidence type="ECO:0000313" key="3">
    <source>
        <dbReference type="EMBL" id="MDR7338673.1"/>
    </source>
</evidence>
<dbReference type="EMBL" id="JAPZVQ010000016">
    <property type="protein sequence ID" value="MDA1387497.1"/>
    <property type="molecule type" value="Genomic_DNA"/>
</dbReference>
<comment type="caution">
    <text evidence="2">The sequence shown here is derived from an EMBL/GenBank/DDBJ whole genome shotgun (WGS) entry which is preliminary data.</text>
</comment>